<dbReference type="AlphaFoldDB" id="A0A7S9L2G7"/>
<dbReference type="EMBL" id="CP064939">
    <property type="protein sequence ID" value="QPH41266.1"/>
    <property type="molecule type" value="Genomic_DNA"/>
</dbReference>
<sequence length="82" mass="8978">MRTGTIIAYNKKVGVGLIKDSNGQHIKFFETDSDSLPARGAAVTFDIGFRNRALAAINVFILKLDSESNPRFKARVSPSSLH</sequence>
<protein>
    <submittedName>
        <fullName evidence="1">Cold shock domain-containing protein</fullName>
    </submittedName>
</protein>
<dbReference type="Gene3D" id="2.40.50.140">
    <property type="entry name" value="Nucleic acid-binding proteins"/>
    <property type="match status" value="1"/>
</dbReference>
<organism evidence="1 2">
    <name type="scientific">Pedobacter endophyticus</name>
    <dbReference type="NCBI Taxonomy" id="2789740"/>
    <lineage>
        <taxon>Bacteria</taxon>
        <taxon>Pseudomonadati</taxon>
        <taxon>Bacteroidota</taxon>
        <taxon>Sphingobacteriia</taxon>
        <taxon>Sphingobacteriales</taxon>
        <taxon>Sphingobacteriaceae</taxon>
        <taxon>Pedobacter</taxon>
    </lineage>
</organism>
<dbReference type="InterPro" id="IPR012340">
    <property type="entry name" value="NA-bd_OB-fold"/>
</dbReference>
<dbReference type="RefSeq" id="WP_196100717.1">
    <property type="nucleotide sequence ID" value="NZ_CP064939.1"/>
</dbReference>
<evidence type="ECO:0000313" key="2">
    <source>
        <dbReference type="Proteomes" id="UP000594759"/>
    </source>
</evidence>
<name>A0A7S9L2G7_9SPHI</name>
<dbReference type="KEGG" id="pex:IZT61_08430"/>
<keyword evidence="2" id="KW-1185">Reference proteome</keyword>
<evidence type="ECO:0000313" key="1">
    <source>
        <dbReference type="EMBL" id="QPH41266.1"/>
    </source>
</evidence>
<dbReference type="SUPFAM" id="SSF50249">
    <property type="entry name" value="Nucleic acid-binding proteins"/>
    <property type="match status" value="1"/>
</dbReference>
<dbReference type="Proteomes" id="UP000594759">
    <property type="component" value="Chromosome"/>
</dbReference>
<proteinExistence type="predicted"/>
<accession>A0A7S9L2G7</accession>
<reference evidence="1 2" key="1">
    <citation type="submission" date="2020-11" db="EMBL/GenBank/DDBJ databases">
        <title>Pedobacter endophytica, an endophytic bacteria isolated form Carex pumila.</title>
        <authorList>
            <person name="Peng Y."/>
            <person name="Jiang L."/>
            <person name="Lee J."/>
        </authorList>
    </citation>
    <scope>NUCLEOTIDE SEQUENCE [LARGE SCALE GENOMIC DNA]</scope>
    <source>
        <strain evidence="1 2">JBR3-12</strain>
    </source>
</reference>
<gene>
    <name evidence="1" type="ORF">IZT61_08430</name>
</gene>